<name>A0A397GEN5_9GLOM</name>
<accession>A0A397GEN5</accession>
<evidence type="ECO:0000313" key="2">
    <source>
        <dbReference type="Proteomes" id="UP000266861"/>
    </source>
</evidence>
<evidence type="ECO:0000313" key="1">
    <source>
        <dbReference type="EMBL" id="RHZ48294.1"/>
    </source>
</evidence>
<sequence length="68" mass="8014">MSTFYLLLSYSNAENTDKIKKILEKQLCIITKQMEVRPIKPIIRFTFVIELPSRIEKLFSTIISDHLL</sequence>
<dbReference type="EMBL" id="PQFF01000471">
    <property type="protein sequence ID" value="RHZ48294.1"/>
    <property type="molecule type" value="Genomic_DNA"/>
</dbReference>
<dbReference type="Proteomes" id="UP000266861">
    <property type="component" value="Unassembled WGS sequence"/>
</dbReference>
<proteinExistence type="predicted"/>
<reference evidence="1 2" key="1">
    <citation type="submission" date="2018-08" db="EMBL/GenBank/DDBJ databases">
        <title>Genome and evolution of the arbuscular mycorrhizal fungus Diversispora epigaea (formerly Glomus versiforme) and its bacterial endosymbionts.</title>
        <authorList>
            <person name="Sun X."/>
            <person name="Fei Z."/>
            <person name="Harrison M."/>
        </authorList>
    </citation>
    <scope>NUCLEOTIDE SEQUENCE [LARGE SCALE GENOMIC DNA]</scope>
    <source>
        <strain evidence="1 2">IT104</strain>
    </source>
</reference>
<comment type="caution">
    <text evidence="1">The sequence shown here is derived from an EMBL/GenBank/DDBJ whole genome shotgun (WGS) entry which is preliminary data.</text>
</comment>
<protein>
    <submittedName>
        <fullName evidence="1">Uncharacterized protein</fullName>
    </submittedName>
</protein>
<keyword evidence="2" id="KW-1185">Reference proteome</keyword>
<gene>
    <name evidence="1" type="ORF">Glove_553g54</name>
</gene>
<dbReference type="AlphaFoldDB" id="A0A397GEN5"/>
<organism evidence="1 2">
    <name type="scientific">Diversispora epigaea</name>
    <dbReference type="NCBI Taxonomy" id="1348612"/>
    <lineage>
        <taxon>Eukaryota</taxon>
        <taxon>Fungi</taxon>
        <taxon>Fungi incertae sedis</taxon>
        <taxon>Mucoromycota</taxon>
        <taxon>Glomeromycotina</taxon>
        <taxon>Glomeromycetes</taxon>
        <taxon>Diversisporales</taxon>
        <taxon>Diversisporaceae</taxon>
        <taxon>Diversispora</taxon>
    </lineage>
</organism>